<keyword evidence="1" id="KW-0813">Transport</keyword>
<dbReference type="Pfam" id="PF02662">
    <property type="entry name" value="FlpD"/>
    <property type="match status" value="1"/>
</dbReference>
<dbReference type="PANTHER" id="PTHR43687:SF6">
    <property type="entry name" value="L-ASPARTATE SEMIALDEHYDE SULFURTRANSFERASE IRON-SULFUR SUBUNIT"/>
    <property type="match status" value="1"/>
</dbReference>
<evidence type="ECO:0000256" key="2">
    <source>
        <dbReference type="ARBA" id="ARBA00022485"/>
    </source>
</evidence>
<keyword evidence="4" id="KW-0677">Repeat</keyword>
<feature type="domain" description="4Fe-4S ferredoxin-type" evidence="9">
    <location>
        <begin position="350"/>
        <end position="379"/>
    </location>
</feature>
<dbReference type="SUPFAM" id="SSF54862">
    <property type="entry name" value="4Fe-4S ferredoxins"/>
    <property type="match status" value="2"/>
</dbReference>
<evidence type="ECO:0000256" key="5">
    <source>
        <dbReference type="ARBA" id="ARBA00022982"/>
    </source>
</evidence>
<evidence type="ECO:0000256" key="3">
    <source>
        <dbReference type="ARBA" id="ARBA00022723"/>
    </source>
</evidence>
<evidence type="ECO:0000256" key="7">
    <source>
        <dbReference type="ARBA" id="ARBA00023004"/>
    </source>
</evidence>
<name>A0A1I6D1E4_9FIRM</name>
<dbReference type="STRING" id="39060.SAMN05660706_10471"/>
<dbReference type="PANTHER" id="PTHR43687">
    <property type="entry name" value="ADENYLYLSULFATE REDUCTASE, BETA SUBUNIT"/>
    <property type="match status" value="1"/>
</dbReference>
<dbReference type="Pfam" id="PF14697">
    <property type="entry name" value="Fer4_21"/>
    <property type="match status" value="1"/>
</dbReference>
<dbReference type="Gene3D" id="3.30.70.20">
    <property type="match status" value="3"/>
</dbReference>
<dbReference type="InterPro" id="IPR050572">
    <property type="entry name" value="Fe-S_Ferredoxin"/>
</dbReference>
<keyword evidence="6" id="KW-0560">Oxidoreductase</keyword>
<dbReference type="GO" id="GO:0046872">
    <property type="term" value="F:metal ion binding"/>
    <property type="evidence" value="ECO:0007669"/>
    <property type="project" value="UniProtKB-KW"/>
</dbReference>
<dbReference type="InterPro" id="IPR017900">
    <property type="entry name" value="4Fe4S_Fe_S_CS"/>
</dbReference>
<keyword evidence="2" id="KW-0004">4Fe-4S</keyword>
<evidence type="ECO:0000256" key="6">
    <source>
        <dbReference type="ARBA" id="ARBA00023002"/>
    </source>
</evidence>
<dbReference type="PROSITE" id="PS51379">
    <property type="entry name" value="4FE4S_FER_2"/>
    <property type="match status" value="4"/>
</dbReference>
<dbReference type="Pfam" id="PF13187">
    <property type="entry name" value="Fer4_9"/>
    <property type="match status" value="1"/>
</dbReference>
<keyword evidence="11" id="KW-1185">Reference proteome</keyword>
<evidence type="ECO:0000313" key="10">
    <source>
        <dbReference type="EMBL" id="SFQ99314.1"/>
    </source>
</evidence>
<dbReference type="InterPro" id="IPR017896">
    <property type="entry name" value="4Fe4S_Fe-S-bd"/>
</dbReference>
<accession>A0A1I6D1E4</accession>
<evidence type="ECO:0000259" key="9">
    <source>
        <dbReference type="PROSITE" id="PS51379"/>
    </source>
</evidence>
<dbReference type="OrthoDB" id="9813995at2"/>
<feature type="domain" description="4Fe-4S ferredoxin-type" evidence="9">
    <location>
        <begin position="137"/>
        <end position="166"/>
    </location>
</feature>
<keyword evidence="3" id="KW-0479">Metal-binding</keyword>
<feature type="domain" description="4Fe-4S ferredoxin-type" evidence="9">
    <location>
        <begin position="320"/>
        <end position="349"/>
    </location>
</feature>
<protein>
    <submittedName>
        <fullName evidence="10">Coenzyme F420-reducing hydrogenase, delta subunit</fullName>
    </submittedName>
</protein>
<dbReference type="Proteomes" id="UP000199584">
    <property type="component" value="Unassembled WGS sequence"/>
</dbReference>
<feature type="domain" description="4Fe-4S ferredoxin-type" evidence="9">
    <location>
        <begin position="167"/>
        <end position="196"/>
    </location>
</feature>
<reference evidence="11" key="1">
    <citation type="submission" date="2016-10" db="EMBL/GenBank/DDBJ databases">
        <authorList>
            <person name="Varghese N."/>
            <person name="Submissions S."/>
        </authorList>
    </citation>
    <scope>NUCLEOTIDE SEQUENCE [LARGE SCALE GENOMIC DNA]</scope>
    <source>
        <strain evidence="11">DSM 3669</strain>
    </source>
</reference>
<dbReference type="GO" id="GO:0051539">
    <property type="term" value="F:4 iron, 4 sulfur cluster binding"/>
    <property type="evidence" value="ECO:0007669"/>
    <property type="project" value="UniProtKB-KW"/>
</dbReference>
<dbReference type="AlphaFoldDB" id="A0A1I6D1E4"/>
<organism evidence="10 11">
    <name type="scientific">Desulfoscipio geothermicus DSM 3669</name>
    <dbReference type="NCBI Taxonomy" id="1121426"/>
    <lineage>
        <taxon>Bacteria</taxon>
        <taxon>Bacillati</taxon>
        <taxon>Bacillota</taxon>
        <taxon>Clostridia</taxon>
        <taxon>Eubacteriales</taxon>
        <taxon>Desulfallaceae</taxon>
        <taxon>Desulfoscipio</taxon>
    </lineage>
</organism>
<evidence type="ECO:0000256" key="1">
    <source>
        <dbReference type="ARBA" id="ARBA00022448"/>
    </source>
</evidence>
<evidence type="ECO:0000313" key="11">
    <source>
        <dbReference type="Proteomes" id="UP000199584"/>
    </source>
</evidence>
<keyword evidence="5" id="KW-0249">Electron transport</keyword>
<keyword evidence="8" id="KW-0411">Iron-sulfur</keyword>
<dbReference type="EMBL" id="FOYM01000004">
    <property type="protein sequence ID" value="SFQ99314.1"/>
    <property type="molecule type" value="Genomic_DNA"/>
</dbReference>
<gene>
    <name evidence="10" type="ORF">SAMN05660706_10471</name>
</gene>
<keyword evidence="7" id="KW-0408">Iron</keyword>
<dbReference type="GO" id="GO:0016491">
    <property type="term" value="F:oxidoreductase activity"/>
    <property type="evidence" value="ECO:0007669"/>
    <property type="project" value="UniProtKB-KW"/>
</dbReference>
<dbReference type="PROSITE" id="PS00198">
    <property type="entry name" value="4FE4S_FER_1"/>
    <property type="match status" value="2"/>
</dbReference>
<evidence type="ECO:0000256" key="8">
    <source>
        <dbReference type="ARBA" id="ARBA00023014"/>
    </source>
</evidence>
<proteinExistence type="predicted"/>
<sequence length="394" mass="42535">MPKVGVVLCRCNSIIDSKLDFNHLSEKMANEKNVHSVIQVDMACSPQGKKAIEELAAIEDVDRLVVAACSPLAKGAVFEGYAREFNLPGQHIEIVNLREQCAWVHDGGDAVEKALILLKMGLKRVIKAKDVGQWQVNHAYINKIKCDKCKRCIEECPNKAIQLGDDGYPAVAPKVCQRCGVCVGGCPLGVISLPDFRLEEISAMMAPVASAKSPAIVGFFCDYTYGEADLMGQIGSGYSPNLYIIKVPCTGAVNMIMVNDAIAEGIDGIIVAGCDSSQCQLRKGNELARYRIANAQKGLEEQFLERERLSYVALGEGLVEPSIINHQKCAGCGLCRQVCPYGAIKMVEDGKFEVNGKACRGCGTCVSSCRSGAIDLPYCTDEKIITAMKILLAS</sequence>
<evidence type="ECO:0000256" key="4">
    <source>
        <dbReference type="ARBA" id="ARBA00022737"/>
    </source>
</evidence>
<dbReference type="InterPro" id="IPR003813">
    <property type="entry name" value="MvhD/FlpD"/>
</dbReference>